<dbReference type="InterPro" id="IPR016181">
    <property type="entry name" value="Acyl_CoA_acyltransferase"/>
</dbReference>
<dbReference type="InterPro" id="IPR000182">
    <property type="entry name" value="GNAT_dom"/>
</dbReference>
<dbReference type="CDD" id="cd04301">
    <property type="entry name" value="NAT_SF"/>
    <property type="match status" value="1"/>
</dbReference>
<organism evidence="3 4">
    <name type="scientific">Antarcticibacterium flavum</name>
    <dbReference type="NCBI Taxonomy" id="2058175"/>
    <lineage>
        <taxon>Bacteria</taxon>
        <taxon>Pseudomonadati</taxon>
        <taxon>Bacteroidota</taxon>
        <taxon>Flavobacteriia</taxon>
        <taxon>Flavobacteriales</taxon>
        <taxon>Flavobacteriaceae</taxon>
        <taxon>Antarcticibacterium</taxon>
    </lineage>
</organism>
<dbReference type="PANTHER" id="PTHR13947">
    <property type="entry name" value="GNAT FAMILY N-ACETYLTRANSFERASE"/>
    <property type="match status" value="1"/>
</dbReference>
<reference evidence="3 4" key="1">
    <citation type="submission" date="2019-06" db="EMBL/GenBank/DDBJ databases">
        <title>Complete genome sequence of Antarcticibacterium flavum KCTC 52984T from an Antarctic marine sediment.</title>
        <authorList>
            <person name="Lee Y.M."/>
            <person name="Shin S.C."/>
        </authorList>
    </citation>
    <scope>NUCLEOTIDE SEQUENCE [LARGE SCALE GENOMIC DNA]</scope>
    <source>
        <strain evidence="3 4">KCTC 52984</strain>
    </source>
</reference>
<keyword evidence="4" id="KW-1185">Reference proteome</keyword>
<dbReference type="PROSITE" id="PS51186">
    <property type="entry name" value="GNAT"/>
    <property type="match status" value="1"/>
</dbReference>
<name>A0A5B7X564_9FLAO</name>
<keyword evidence="1 3" id="KW-0808">Transferase</keyword>
<sequence>MSNFKIREIQPDDNQQVAKVVREVLVEMGVPKVGTAYEDKSLDNMYGYYNNPGMQYFVVEEDGRIIGCAGIGPLPGEAGVCELQKMYFLPQARGRGIGAVMMETCLDFARKSGYKKCYLETMPYMQHAQKLYARTGFKPLDGPMGETGHYNCTVWMIKELAPGPRNPPAPKGE</sequence>
<dbReference type="Gene3D" id="3.40.630.30">
    <property type="match status" value="1"/>
</dbReference>
<evidence type="ECO:0000256" key="1">
    <source>
        <dbReference type="ARBA" id="ARBA00022679"/>
    </source>
</evidence>
<evidence type="ECO:0000259" key="2">
    <source>
        <dbReference type="PROSITE" id="PS51186"/>
    </source>
</evidence>
<dbReference type="AlphaFoldDB" id="A0A5B7X564"/>
<gene>
    <name evidence="3" type="ORF">FHG64_14415</name>
</gene>
<dbReference type="Proteomes" id="UP000309016">
    <property type="component" value="Chromosome"/>
</dbReference>
<dbReference type="EMBL" id="CP040812">
    <property type="protein sequence ID" value="QCY70499.1"/>
    <property type="molecule type" value="Genomic_DNA"/>
</dbReference>
<dbReference type="KEGG" id="afla:FHG64_14415"/>
<accession>A0A5B7X564</accession>
<dbReference type="RefSeq" id="WP_139067063.1">
    <property type="nucleotide sequence ID" value="NZ_CP040812.1"/>
</dbReference>
<dbReference type="Pfam" id="PF00583">
    <property type="entry name" value="Acetyltransf_1"/>
    <property type="match status" value="1"/>
</dbReference>
<dbReference type="SUPFAM" id="SSF55729">
    <property type="entry name" value="Acyl-CoA N-acyltransferases (Nat)"/>
    <property type="match status" value="1"/>
</dbReference>
<protein>
    <submittedName>
        <fullName evidence="3">GNAT family N-acetyltransferase</fullName>
    </submittedName>
</protein>
<feature type="domain" description="N-acetyltransferase" evidence="2">
    <location>
        <begin position="4"/>
        <end position="161"/>
    </location>
</feature>
<evidence type="ECO:0000313" key="3">
    <source>
        <dbReference type="EMBL" id="QCY70499.1"/>
    </source>
</evidence>
<dbReference type="InterPro" id="IPR050769">
    <property type="entry name" value="NAT_camello-type"/>
</dbReference>
<proteinExistence type="predicted"/>
<dbReference type="PANTHER" id="PTHR13947:SF37">
    <property type="entry name" value="LD18367P"/>
    <property type="match status" value="1"/>
</dbReference>
<dbReference type="OrthoDB" id="5419426at2"/>
<dbReference type="GO" id="GO:0008080">
    <property type="term" value="F:N-acetyltransferase activity"/>
    <property type="evidence" value="ECO:0007669"/>
    <property type="project" value="InterPro"/>
</dbReference>
<evidence type="ECO:0000313" key="4">
    <source>
        <dbReference type="Proteomes" id="UP000309016"/>
    </source>
</evidence>